<dbReference type="EMBL" id="JBHSOD010000001">
    <property type="protein sequence ID" value="MFC5883583.1"/>
    <property type="molecule type" value="Genomic_DNA"/>
</dbReference>
<keyword evidence="3" id="KW-0378">Hydrolase</keyword>
<name>A0ABW1ERF5_9ACTN</name>
<gene>
    <name evidence="3" type="ORF">ACFP0N_01140</name>
</gene>
<dbReference type="Proteomes" id="UP001596067">
    <property type="component" value="Unassembled WGS sequence"/>
</dbReference>
<accession>A0ABW1ERF5</accession>
<organism evidence="3 4">
    <name type="scientific">Kitasatospora aburaviensis</name>
    <dbReference type="NCBI Taxonomy" id="67265"/>
    <lineage>
        <taxon>Bacteria</taxon>
        <taxon>Bacillati</taxon>
        <taxon>Actinomycetota</taxon>
        <taxon>Actinomycetes</taxon>
        <taxon>Kitasatosporales</taxon>
        <taxon>Streptomycetaceae</taxon>
        <taxon>Kitasatospora</taxon>
    </lineage>
</organism>
<keyword evidence="4" id="KW-1185">Reference proteome</keyword>
<dbReference type="InterPro" id="IPR029058">
    <property type="entry name" value="AB_hydrolase_fold"/>
</dbReference>
<dbReference type="GO" id="GO:0016787">
    <property type="term" value="F:hydrolase activity"/>
    <property type="evidence" value="ECO:0007669"/>
    <property type="project" value="UniProtKB-KW"/>
</dbReference>
<dbReference type="PRINTS" id="PR00111">
    <property type="entry name" value="ABHYDROLASE"/>
</dbReference>
<dbReference type="PANTHER" id="PTHR43433:SF1">
    <property type="entry name" value="BLL5160 PROTEIN"/>
    <property type="match status" value="1"/>
</dbReference>
<reference evidence="4" key="1">
    <citation type="journal article" date="2019" name="Int. J. Syst. Evol. Microbiol.">
        <title>The Global Catalogue of Microorganisms (GCM) 10K type strain sequencing project: providing services to taxonomists for standard genome sequencing and annotation.</title>
        <authorList>
            <consortium name="The Broad Institute Genomics Platform"/>
            <consortium name="The Broad Institute Genome Sequencing Center for Infectious Disease"/>
            <person name="Wu L."/>
            <person name="Ma J."/>
        </authorList>
    </citation>
    <scope>NUCLEOTIDE SEQUENCE [LARGE SCALE GENOMIC DNA]</scope>
    <source>
        <strain evidence="4">CGMCC 4.1469</strain>
    </source>
</reference>
<dbReference type="PANTHER" id="PTHR43433">
    <property type="entry name" value="HYDROLASE, ALPHA/BETA FOLD FAMILY PROTEIN"/>
    <property type="match status" value="1"/>
</dbReference>
<protein>
    <submittedName>
        <fullName evidence="3">Alpha/beta fold hydrolase</fullName>
    </submittedName>
</protein>
<feature type="region of interest" description="Disordered" evidence="1">
    <location>
        <begin position="309"/>
        <end position="351"/>
    </location>
</feature>
<comment type="caution">
    <text evidence="3">The sequence shown here is derived from an EMBL/GenBank/DDBJ whole genome shotgun (WGS) entry which is preliminary data.</text>
</comment>
<proteinExistence type="predicted"/>
<sequence length="351" mass="36383">MSPAIPADYEPLRPVEQLDVRSADGIRLHVEVHGQPGAPTVVLAHGWTCSTRFWAPVIRRLVDRYRVVAYDQRGHGRSEIPPSAVRYSTRALAEDLSAVLTRTVPAGERALLAGHSMGGMTIMAAGGRPEVAERTAAAVLVSTGPSDLIAELRVLPGVVRSPGLRRFLHRQVLRSRLPLGPVGPASRSVLKYATMGAGSPDGPVEAAARIVHSCPTGVRAAWAGVLGELDVRPGLARLTAPTAVVVGTDDRLTPPVHAHRMVAALADPQGLLLLPGVGHMAPMERPAEVAAEIHRMAAAHLRAAEPAAAGAVAAEPAAAEPAAAGGAVPTVSVPTVPRPTPPAATERSVSA</sequence>
<evidence type="ECO:0000259" key="2">
    <source>
        <dbReference type="Pfam" id="PF00561"/>
    </source>
</evidence>
<feature type="compositionally biased region" description="Low complexity" evidence="1">
    <location>
        <begin position="309"/>
        <end position="335"/>
    </location>
</feature>
<dbReference type="RefSeq" id="WP_313766377.1">
    <property type="nucleotide sequence ID" value="NZ_BAAAVH010000072.1"/>
</dbReference>
<dbReference type="Gene3D" id="3.40.50.1820">
    <property type="entry name" value="alpha/beta hydrolase"/>
    <property type="match status" value="1"/>
</dbReference>
<evidence type="ECO:0000256" key="1">
    <source>
        <dbReference type="SAM" id="MobiDB-lite"/>
    </source>
</evidence>
<feature type="domain" description="AB hydrolase-1" evidence="2">
    <location>
        <begin position="39"/>
        <end position="286"/>
    </location>
</feature>
<evidence type="ECO:0000313" key="4">
    <source>
        <dbReference type="Proteomes" id="UP001596067"/>
    </source>
</evidence>
<dbReference type="InterPro" id="IPR000073">
    <property type="entry name" value="AB_hydrolase_1"/>
</dbReference>
<dbReference type="SUPFAM" id="SSF53474">
    <property type="entry name" value="alpha/beta-Hydrolases"/>
    <property type="match status" value="1"/>
</dbReference>
<dbReference type="Pfam" id="PF00561">
    <property type="entry name" value="Abhydrolase_1"/>
    <property type="match status" value="1"/>
</dbReference>
<dbReference type="InterPro" id="IPR050471">
    <property type="entry name" value="AB_hydrolase"/>
</dbReference>
<evidence type="ECO:0000313" key="3">
    <source>
        <dbReference type="EMBL" id="MFC5883583.1"/>
    </source>
</evidence>